<keyword evidence="1" id="KW-1133">Transmembrane helix</keyword>
<dbReference type="RefSeq" id="WP_212216748.1">
    <property type="nucleotide sequence ID" value="NZ_JAGUCO010000011.1"/>
</dbReference>
<evidence type="ECO:0000313" key="3">
    <source>
        <dbReference type="Proteomes" id="UP000708576"/>
    </source>
</evidence>
<feature type="transmembrane region" description="Helical" evidence="1">
    <location>
        <begin position="17"/>
        <end position="36"/>
    </location>
</feature>
<feature type="transmembrane region" description="Helical" evidence="1">
    <location>
        <begin position="68"/>
        <end position="85"/>
    </location>
</feature>
<keyword evidence="1" id="KW-0812">Transmembrane</keyword>
<gene>
    <name evidence="2" type="ORF">KEM10_14520</name>
</gene>
<evidence type="ECO:0000313" key="2">
    <source>
        <dbReference type="EMBL" id="MBS2099506.1"/>
    </source>
</evidence>
<dbReference type="Pfam" id="PF16316">
    <property type="entry name" value="DUF4956"/>
    <property type="match status" value="1"/>
</dbReference>
<protein>
    <submittedName>
        <fullName evidence="2">DUF4956 domain-containing protein</fullName>
    </submittedName>
</protein>
<accession>A0ABS5JYW1</accession>
<keyword evidence="1" id="KW-0472">Membrane</keyword>
<dbReference type="EMBL" id="JAGUCO010000011">
    <property type="protein sequence ID" value="MBS2099506.1"/>
    <property type="molecule type" value="Genomic_DNA"/>
</dbReference>
<feature type="transmembrane region" description="Helical" evidence="1">
    <location>
        <begin position="121"/>
        <end position="139"/>
    </location>
</feature>
<organism evidence="2 3">
    <name type="scientific">Carboxylicivirga linearis</name>
    <dbReference type="NCBI Taxonomy" id="1628157"/>
    <lineage>
        <taxon>Bacteria</taxon>
        <taxon>Pseudomonadati</taxon>
        <taxon>Bacteroidota</taxon>
        <taxon>Bacteroidia</taxon>
        <taxon>Marinilabiliales</taxon>
        <taxon>Marinilabiliaceae</taxon>
        <taxon>Carboxylicivirga</taxon>
    </lineage>
</organism>
<dbReference type="InterPro" id="IPR032531">
    <property type="entry name" value="DUF4956"/>
</dbReference>
<comment type="caution">
    <text evidence="2">The sequence shown here is derived from an EMBL/GenBank/DDBJ whole genome shotgun (WGS) entry which is preliminary data.</text>
</comment>
<keyword evidence="3" id="KW-1185">Reference proteome</keyword>
<sequence length="215" mass="25151">MDFTNTTMINWGEFLNLLIRFSFNLIVTLLLVRFLYYQKTRRKDYLFTFLLIGTIVFLLCFLLESVKLQLGFALGLFAIFGIIRYRTTQIPIKEMTYLFLTIGIAVINALSSQNVSFIELGFTNFVILGITFGLERVWLLKHESSKLITYEKIELIKAGKRKELIEDLRERTDLPIHRIDIGKINFLRDTAQIIVYYYTDEISNVNTSEIDDDDD</sequence>
<evidence type="ECO:0000256" key="1">
    <source>
        <dbReference type="SAM" id="Phobius"/>
    </source>
</evidence>
<dbReference type="Proteomes" id="UP000708576">
    <property type="component" value="Unassembled WGS sequence"/>
</dbReference>
<proteinExistence type="predicted"/>
<name>A0ABS5JYW1_9BACT</name>
<reference evidence="2 3" key="1">
    <citation type="journal article" date="2015" name="Int. J. Syst. Evol. Microbiol.">
        <title>Carboxylicivirga linearis sp. nov., isolated from a sea cucumber culture pond.</title>
        <authorList>
            <person name="Wang F.Q."/>
            <person name="Zhou Y.X."/>
            <person name="Lin X.Z."/>
            <person name="Chen G.J."/>
            <person name="Du Z.J."/>
        </authorList>
    </citation>
    <scope>NUCLEOTIDE SEQUENCE [LARGE SCALE GENOMIC DNA]</scope>
    <source>
        <strain evidence="2 3">FB218</strain>
    </source>
</reference>
<feature type="transmembrane region" description="Helical" evidence="1">
    <location>
        <begin position="45"/>
        <end position="62"/>
    </location>
</feature>
<feature type="transmembrane region" description="Helical" evidence="1">
    <location>
        <begin position="97"/>
        <end position="115"/>
    </location>
</feature>